<keyword evidence="7" id="KW-1185">Reference proteome</keyword>
<dbReference type="Pfam" id="PF01814">
    <property type="entry name" value="Hemerythrin"/>
    <property type="match status" value="1"/>
</dbReference>
<dbReference type="NCBIfam" id="NF033749">
    <property type="entry name" value="bact_hemeryth"/>
    <property type="match status" value="1"/>
</dbReference>
<dbReference type="VEuPathDB" id="AmoebaDB:FDP41_008763"/>
<dbReference type="InterPro" id="IPR012827">
    <property type="entry name" value="Hemerythrin_metal-bd"/>
</dbReference>
<dbReference type="Proteomes" id="UP000444721">
    <property type="component" value="Unassembled WGS sequence"/>
</dbReference>
<accession>A0A6A5BEJ1</accession>
<dbReference type="PANTHER" id="PTHR37164:SF1">
    <property type="entry name" value="BACTERIOHEMERYTHRIN"/>
    <property type="match status" value="1"/>
</dbReference>
<dbReference type="VEuPathDB" id="AmoebaDB:NfTy_010640"/>
<comment type="caution">
    <text evidence="6">The sequence shown here is derived from an EMBL/GenBank/DDBJ whole genome shotgun (WGS) entry which is preliminary data.</text>
</comment>
<dbReference type="InterPro" id="IPR050669">
    <property type="entry name" value="Hemerythrin"/>
</dbReference>
<dbReference type="AlphaFoldDB" id="A0A6A5BEJ1"/>
<proteinExistence type="inferred from homology"/>
<dbReference type="GO" id="GO:0046872">
    <property type="term" value="F:metal ion binding"/>
    <property type="evidence" value="ECO:0007669"/>
    <property type="project" value="UniProtKB-KW"/>
</dbReference>
<dbReference type="GeneID" id="68115981"/>
<evidence type="ECO:0000259" key="5">
    <source>
        <dbReference type="Pfam" id="PF01814"/>
    </source>
</evidence>
<evidence type="ECO:0000256" key="4">
    <source>
        <dbReference type="SAM" id="MobiDB-lite"/>
    </source>
</evidence>
<gene>
    <name evidence="6" type="ORF">FDP41_008763</name>
</gene>
<feature type="compositionally biased region" description="Basic and acidic residues" evidence="4">
    <location>
        <begin position="75"/>
        <end position="89"/>
    </location>
</feature>
<keyword evidence="2" id="KW-0479">Metal-binding</keyword>
<organism evidence="6 7">
    <name type="scientific">Naegleria fowleri</name>
    <name type="common">Brain eating amoeba</name>
    <dbReference type="NCBI Taxonomy" id="5763"/>
    <lineage>
        <taxon>Eukaryota</taxon>
        <taxon>Discoba</taxon>
        <taxon>Heterolobosea</taxon>
        <taxon>Tetramitia</taxon>
        <taxon>Eutetramitia</taxon>
        <taxon>Vahlkampfiidae</taxon>
        <taxon>Naegleria</taxon>
    </lineage>
</organism>
<evidence type="ECO:0000256" key="1">
    <source>
        <dbReference type="ARBA" id="ARBA00010587"/>
    </source>
</evidence>
<dbReference type="RefSeq" id="XP_044557625.1">
    <property type="nucleotide sequence ID" value="XM_044712651.1"/>
</dbReference>
<evidence type="ECO:0000313" key="7">
    <source>
        <dbReference type="Proteomes" id="UP000444721"/>
    </source>
</evidence>
<comment type="similarity">
    <text evidence="1">Belongs to the hemerythrin family.</text>
</comment>
<dbReference type="InterPro" id="IPR035938">
    <property type="entry name" value="Hemerythrin-like_sf"/>
</dbReference>
<name>A0A6A5BEJ1_NAEFO</name>
<sequence>MGSGLSVGRRSSSSRSNVDRRKSTDSRKSIDSNKSANRNTNRKDQDKTVVNDQKATVQNSKNNGSASSKNNVDSAMKDQQKQSFHEQPKEMQQQPKQDSIQSNKGDKTSSQPNSENNGEQKPSSEPSEKPRPQTTLLGRKKANVDDIPEFVFHSDKDLLFGADIAMPWKPGYALGVHIIDEQHKILVKLINELAEAVKDGHMRYEIGSVFDNLVEYTDFHFKKEEDLMQKYHYVEEDEKAHKEKHELFVKTIFNLRTDFINMTVENIGKDLFNFLTDWLLTHICQMDKKLCDFLIQRNVNE</sequence>
<feature type="compositionally biased region" description="Basic and acidic residues" evidence="4">
    <location>
        <begin position="17"/>
        <end position="31"/>
    </location>
</feature>
<dbReference type="Gene3D" id="1.20.120.50">
    <property type="entry name" value="Hemerythrin-like"/>
    <property type="match status" value="1"/>
</dbReference>
<feature type="compositionally biased region" description="Polar residues" evidence="4">
    <location>
        <begin position="98"/>
        <end position="120"/>
    </location>
</feature>
<dbReference type="NCBIfam" id="TIGR02481">
    <property type="entry name" value="hemeryth_dom"/>
    <property type="match status" value="1"/>
</dbReference>
<dbReference type="SUPFAM" id="SSF47188">
    <property type="entry name" value="Hemerythrin-like"/>
    <property type="match status" value="1"/>
</dbReference>
<evidence type="ECO:0000313" key="6">
    <source>
        <dbReference type="EMBL" id="KAF0972911.1"/>
    </source>
</evidence>
<dbReference type="CDD" id="cd12107">
    <property type="entry name" value="Hemerythrin"/>
    <property type="match status" value="1"/>
</dbReference>
<keyword evidence="3" id="KW-0408">Iron</keyword>
<dbReference type="VEuPathDB" id="AmoebaDB:NF0095510"/>
<feature type="domain" description="Hemerythrin-like" evidence="5">
    <location>
        <begin position="175"/>
        <end position="290"/>
    </location>
</feature>
<dbReference type="InterPro" id="IPR012312">
    <property type="entry name" value="Hemerythrin-like"/>
</dbReference>
<dbReference type="PANTHER" id="PTHR37164">
    <property type="entry name" value="BACTERIOHEMERYTHRIN"/>
    <property type="match status" value="1"/>
</dbReference>
<dbReference type="OrthoDB" id="10388129at2759"/>
<feature type="compositionally biased region" description="Low complexity" evidence="4">
    <location>
        <begin position="1"/>
        <end position="16"/>
    </location>
</feature>
<reference evidence="6 7" key="1">
    <citation type="journal article" date="2019" name="Sci. Rep.">
        <title>Nanopore sequencing improves the draft genome of the human pathogenic amoeba Naegleria fowleri.</title>
        <authorList>
            <person name="Liechti N."/>
            <person name="Schurch N."/>
            <person name="Bruggmann R."/>
            <person name="Wittwer M."/>
        </authorList>
    </citation>
    <scope>NUCLEOTIDE SEQUENCE [LARGE SCALE GENOMIC DNA]</scope>
    <source>
        <strain evidence="6 7">ATCC 30894</strain>
    </source>
</reference>
<feature type="region of interest" description="Disordered" evidence="4">
    <location>
        <begin position="1"/>
        <end position="140"/>
    </location>
</feature>
<feature type="compositionally biased region" description="Low complexity" evidence="4">
    <location>
        <begin position="59"/>
        <end position="71"/>
    </location>
</feature>
<protein>
    <recommendedName>
        <fullName evidence="5">Hemerythrin-like domain-containing protein</fullName>
    </recommendedName>
</protein>
<evidence type="ECO:0000256" key="2">
    <source>
        <dbReference type="ARBA" id="ARBA00022723"/>
    </source>
</evidence>
<dbReference type="EMBL" id="VFQX01000064">
    <property type="protein sequence ID" value="KAF0972911.1"/>
    <property type="molecule type" value="Genomic_DNA"/>
</dbReference>
<evidence type="ECO:0000256" key="3">
    <source>
        <dbReference type="ARBA" id="ARBA00023004"/>
    </source>
</evidence>